<keyword evidence="2" id="KW-1185">Reference proteome</keyword>
<proteinExistence type="predicted"/>
<gene>
    <name evidence="1" type="ORF">V6257_12210</name>
</gene>
<dbReference type="Proteomes" id="UP001371391">
    <property type="component" value="Unassembled WGS sequence"/>
</dbReference>
<name>A0ABU9H1R8_9GAMM</name>
<dbReference type="Pfam" id="PF11112">
    <property type="entry name" value="PyocinActivator"/>
    <property type="match status" value="1"/>
</dbReference>
<dbReference type="EMBL" id="JBAKAW010000010">
    <property type="protein sequence ID" value="MEL0655801.1"/>
    <property type="molecule type" value="Genomic_DNA"/>
</dbReference>
<sequence length="85" mass="9831">MKTSFMLLAQFEQTIIPLFDICETYFGCSYRTAMNKANLGQLPITVFKLAESAKAPYYVHLIDLANFIDEQREKAKQEFAKVSYH</sequence>
<accession>A0ABU9H1R8</accession>
<evidence type="ECO:0000313" key="1">
    <source>
        <dbReference type="EMBL" id="MEL0655801.1"/>
    </source>
</evidence>
<protein>
    <submittedName>
        <fullName evidence="1">Pyocin activator PrtN family protein</fullName>
    </submittedName>
</protein>
<dbReference type="RefSeq" id="WP_341602984.1">
    <property type="nucleotide sequence ID" value="NZ_JBAKAW010000010.1"/>
</dbReference>
<evidence type="ECO:0000313" key="2">
    <source>
        <dbReference type="Proteomes" id="UP001371391"/>
    </source>
</evidence>
<organism evidence="1 2">
    <name type="scientific">Pseudoalteromonas issachenkonii</name>
    <dbReference type="NCBI Taxonomy" id="152297"/>
    <lineage>
        <taxon>Bacteria</taxon>
        <taxon>Pseudomonadati</taxon>
        <taxon>Pseudomonadota</taxon>
        <taxon>Gammaproteobacteria</taxon>
        <taxon>Alteromonadales</taxon>
        <taxon>Pseudoalteromonadaceae</taxon>
        <taxon>Pseudoalteromonas</taxon>
    </lineage>
</organism>
<dbReference type="InterPro" id="IPR020518">
    <property type="entry name" value="Tscrpt_reg_PrtN"/>
</dbReference>
<comment type="caution">
    <text evidence="1">The sequence shown here is derived from an EMBL/GenBank/DDBJ whole genome shotgun (WGS) entry which is preliminary data.</text>
</comment>
<reference evidence="1 2" key="1">
    <citation type="submission" date="2024-02" db="EMBL/GenBank/DDBJ databases">
        <title>Bacteria isolated from the canopy kelp, Nereocystis luetkeana.</title>
        <authorList>
            <person name="Pfister C.A."/>
            <person name="Younker I.T."/>
            <person name="Light S.H."/>
        </authorList>
    </citation>
    <scope>NUCLEOTIDE SEQUENCE [LARGE SCALE GENOMIC DNA]</scope>
    <source>
        <strain evidence="1 2">TI.1.03</strain>
    </source>
</reference>